<dbReference type="FunCoup" id="H0V6B9">
    <property type="interactions" value="3226"/>
</dbReference>
<dbReference type="GO" id="GO:0034728">
    <property type="term" value="P:nucleosome organization"/>
    <property type="evidence" value="ECO:0007669"/>
    <property type="project" value="TreeGrafter"/>
</dbReference>
<dbReference type="EMBL" id="AAKN02016113">
    <property type="status" value="NOT_ANNOTATED_CDS"/>
    <property type="molecule type" value="Genomic_DNA"/>
</dbReference>
<evidence type="ECO:0000313" key="17">
    <source>
        <dbReference type="Proteomes" id="UP000005447"/>
    </source>
</evidence>
<dbReference type="SMART" id="SM00490">
    <property type="entry name" value="HELICc"/>
    <property type="match status" value="1"/>
</dbReference>
<dbReference type="Gene3D" id="6.10.140.1440">
    <property type="match status" value="1"/>
</dbReference>
<evidence type="ECO:0000259" key="14">
    <source>
        <dbReference type="PROSITE" id="PS51192"/>
    </source>
</evidence>
<dbReference type="Proteomes" id="UP000005447">
    <property type="component" value="Unassembled WGS sequence"/>
</dbReference>
<dbReference type="InterPro" id="IPR023780">
    <property type="entry name" value="Chromo_domain"/>
</dbReference>
<dbReference type="InterPro" id="IPR025260">
    <property type="entry name" value="CHD1-like_C"/>
</dbReference>
<feature type="compositionally biased region" description="Basic and acidic residues" evidence="12">
    <location>
        <begin position="1656"/>
        <end position="1675"/>
    </location>
</feature>
<dbReference type="HOGENOM" id="CLU_000315_8_4_1"/>
<dbReference type="GO" id="GO:0000978">
    <property type="term" value="F:RNA polymerase II cis-regulatory region sequence-specific DNA binding"/>
    <property type="evidence" value="ECO:0007669"/>
    <property type="project" value="Ensembl"/>
</dbReference>
<dbReference type="OMA" id="MLHAWCK"/>
<dbReference type="CDD" id="cd18666">
    <property type="entry name" value="CD1_tandem_CHD1-2_like"/>
    <property type="match status" value="1"/>
</dbReference>
<dbReference type="CDD" id="cd18793">
    <property type="entry name" value="SF2_C_SNF"/>
    <property type="match status" value="1"/>
</dbReference>
<feature type="compositionally biased region" description="Basic and acidic residues" evidence="12">
    <location>
        <begin position="1426"/>
        <end position="1435"/>
    </location>
</feature>
<proteinExistence type="predicted"/>
<dbReference type="Gene3D" id="2.40.50.40">
    <property type="match status" value="2"/>
</dbReference>
<feature type="region of interest" description="Disordered" evidence="12">
    <location>
        <begin position="1"/>
        <end position="277"/>
    </location>
</feature>
<reference evidence="16" key="2">
    <citation type="submission" date="2025-08" db="UniProtKB">
        <authorList>
            <consortium name="Ensembl"/>
        </authorList>
    </citation>
    <scope>IDENTIFICATION</scope>
    <source>
        <strain evidence="16">2N</strain>
    </source>
</reference>
<dbReference type="InterPro" id="IPR000330">
    <property type="entry name" value="SNF2_N"/>
</dbReference>
<keyword evidence="2" id="KW-0677">Repeat</keyword>
<dbReference type="InterPro" id="IPR049730">
    <property type="entry name" value="SNF2/RAD54-like_C"/>
</dbReference>
<dbReference type="GO" id="GO:0005634">
    <property type="term" value="C:nucleus"/>
    <property type="evidence" value="ECO:0007669"/>
    <property type="project" value="UniProtKB-SubCell"/>
</dbReference>
<feature type="compositionally biased region" description="Low complexity" evidence="12">
    <location>
        <begin position="1445"/>
        <end position="1456"/>
    </location>
</feature>
<dbReference type="GO" id="GO:0005524">
    <property type="term" value="F:ATP binding"/>
    <property type="evidence" value="ECO:0007669"/>
    <property type="project" value="UniProtKB-KW"/>
</dbReference>
<comment type="subcellular location">
    <subcellularLocation>
        <location evidence="1">Nucleus</location>
    </subcellularLocation>
</comment>
<dbReference type="Pfam" id="PF13907">
    <property type="entry name" value="CHD1-like_C"/>
    <property type="match status" value="1"/>
</dbReference>
<accession>H0V6B9</accession>
<name>H0V6B9_CAVPO</name>
<feature type="compositionally biased region" description="Low complexity" evidence="12">
    <location>
        <begin position="15"/>
        <end position="75"/>
    </location>
</feature>
<evidence type="ECO:0000313" key="16">
    <source>
        <dbReference type="Ensembl" id="ENSCPOP00000005232.3"/>
    </source>
</evidence>
<dbReference type="InterPro" id="IPR014001">
    <property type="entry name" value="Helicase_ATP-bd"/>
</dbReference>
<feature type="domain" description="Chromo" evidence="13">
    <location>
        <begin position="261"/>
        <end position="353"/>
    </location>
</feature>
<dbReference type="GO" id="GO:0010467">
    <property type="term" value="P:gene expression"/>
    <property type="evidence" value="ECO:0007669"/>
    <property type="project" value="Ensembl"/>
</dbReference>
<evidence type="ECO:0000256" key="12">
    <source>
        <dbReference type="SAM" id="MobiDB-lite"/>
    </source>
</evidence>
<dbReference type="Pfam" id="PF00385">
    <property type="entry name" value="Chromo"/>
    <property type="match status" value="2"/>
</dbReference>
<evidence type="ECO:0000256" key="7">
    <source>
        <dbReference type="ARBA" id="ARBA00023015"/>
    </source>
</evidence>
<keyword evidence="17" id="KW-1185">Reference proteome</keyword>
<keyword evidence="6" id="KW-0156">Chromatin regulator</keyword>
<feature type="domain" description="Helicase C-terminal" evidence="15">
    <location>
        <begin position="795"/>
        <end position="945"/>
    </location>
</feature>
<dbReference type="GO" id="GO:0140658">
    <property type="term" value="F:ATP-dependent chromatin remodeler activity"/>
    <property type="evidence" value="ECO:0007669"/>
    <property type="project" value="TreeGrafter"/>
</dbReference>
<dbReference type="GO" id="GO:0042393">
    <property type="term" value="F:histone binding"/>
    <property type="evidence" value="ECO:0007669"/>
    <property type="project" value="Ensembl"/>
</dbReference>
<feature type="compositionally biased region" description="Basic and acidic residues" evidence="12">
    <location>
        <begin position="115"/>
        <end position="128"/>
    </location>
</feature>
<feature type="compositionally biased region" description="Basic and acidic residues" evidence="12">
    <location>
        <begin position="1036"/>
        <end position="1064"/>
    </location>
</feature>
<dbReference type="GO" id="GO:0016887">
    <property type="term" value="F:ATP hydrolysis activity"/>
    <property type="evidence" value="ECO:0007669"/>
    <property type="project" value="TreeGrafter"/>
</dbReference>
<feature type="compositionally biased region" description="Basic and acidic residues" evidence="12">
    <location>
        <begin position="146"/>
        <end position="155"/>
    </location>
</feature>
<dbReference type="GO" id="GO:0000785">
    <property type="term" value="C:chromatin"/>
    <property type="evidence" value="ECO:0007669"/>
    <property type="project" value="TreeGrafter"/>
</dbReference>
<feature type="compositionally biased region" description="Basic and acidic residues" evidence="12">
    <location>
        <begin position="1600"/>
        <end position="1610"/>
    </location>
</feature>
<evidence type="ECO:0000256" key="11">
    <source>
        <dbReference type="ARBA" id="ARBA00049360"/>
    </source>
</evidence>
<dbReference type="InterPro" id="IPR023779">
    <property type="entry name" value="Chromodomain_CS"/>
</dbReference>
<evidence type="ECO:0000259" key="13">
    <source>
        <dbReference type="PROSITE" id="PS50013"/>
    </source>
</evidence>
<evidence type="ECO:0000256" key="3">
    <source>
        <dbReference type="ARBA" id="ARBA00022741"/>
    </source>
</evidence>
<dbReference type="CDD" id="cd18054">
    <property type="entry name" value="DEXHc_CHD2"/>
    <property type="match status" value="1"/>
</dbReference>
<dbReference type="GO" id="GO:0007517">
    <property type="term" value="P:muscle organ development"/>
    <property type="evidence" value="ECO:0007669"/>
    <property type="project" value="Ensembl"/>
</dbReference>
<dbReference type="Ensembl" id="ENSCPOT00000005862.3">
    <property type="protein sequence ID" value="ENSCPOP00000005232.3"/>
    <property type="gene ID" value="ENSCPOG00000005800.4"/>
</dbReference>
<reference evidence="17" key="1">
    <citation type="journal article" date="2011" name="Nature">
        <title>A high-resolution map of human evolutionary constraint using 29 mammals.</title>
        <authorList>
            <person name="Lindblad-Toh K."/>
            <person name="Garber M."/>
            <person name="Zuk O."/>
            <person name="Lin M.F."/>
            <person name="Parker B.J."/>
            <person name="Washietl S."/>
            <person name="Kheradpour P."/>
            <person name="Ernst J."/>
            <person name="Jordan G."/>
            <person name="Mauceli E."/>
            <person name="Ward L.D."/>
            <person name="Lowe C.B."/>
            <person name="Holloway A.K."/>
            <person name="Clamp M."/>
            <person name="Gnerre S."/>
            <person name="Alfoldi J."/>
            <person name="Beal K."/>
            <person name="Chang J."/>
            <person name="Clawson H."/>
            <person name="Cuff J."/>
            <person name="Di Palma F."/>
            <person name="Fitzgerald S."/>
            <person name="Flicek P."/>
            <person name="Guttman M."/>
            <person name="Hubisz M.J."/>
            <person name="Jaffe D.B."/>
            <person name="Jungreis I."/>
            <person name="Kent W.J."/>
            <person name="Kostka D."/>
            <person name="Lara M."/>
            <person name="Martins A.L."/>
            <person name="Massingham T."/>
            <person name="Moltke I."/>
            <person name="Raney B.J."/>
            <person name="Rasmussen M.D."/>
            <person name="Robinson J."/>
            <person name="Stark A."/>
            <person name="Vilella A.J."/>
            <person name="Wen J."/>
            <person name="Xie X."/>
            <person name="Zody M.C."/>
            <person name="Baldwin J."/>
            <person name="Bloom T."/>
            <person name="Chin C.W."/>
            <person name="Heiman D."/>
            <person name="Nicol R."/>
            <person name="Nusbaum C."/>
            <person name="Young S."/>
            <person name="Wilkinson J."/>
            <person name="Worley K.C."/>
            <person name="Kovar C.L."/>
            <person name="Muzny D.M."/>
            <person name="Gibbs R.A."/>
            <person name="Cree A."/>
            <person name="Dihn H.H."/>
            <person name="Fowler G."/>
            <person name="Jhangiani S."/>
            <person name="Joshi V."/>
            <person name="Lee S."/>
            <person name="Lewis L.R."/>
            <person name="Nazareth L.V."/>
            <person name="Okwuonu G."/>
            <person name="Santibanez J."/>
            <person name="Warren W.C."/>
            <person name="Mardis E.R."/>
            <person name="Weinstock G.M."/>
            <person name="Wilson R.K."/>
            <person name="Delehaunty K."/>
            <person name="Dooling D."/>
            <person name="Fronik C."/>
            <person name="Fulton L."/>
            <person name="Fulton B."/>
            <person name="Graves T."/>
            <person name="Minx P."/>
            <person name="Sodergren E."/>
            <person name="Birney E."/>
            <person name="Margulies E.H."/>
            <person name="Herrero J."/>
            <person name="Green E.D."/>
            <person name="Haussler D."/>
            <person name="Siepel A."/>
            <person name="Goldman N."/>
            <person name="Pollard K.S."/>
            <person name="Pedersen J.S."/>
            <person name="Lander E.S."/>
            <person name="Kellis M."/>
        </authorList>
    </citation>
    <scope>NUCLEOTIDE SEQUENCE [LARGE SCALE GENOMIC DNA]</scope>
    <source>
        <strain evidence="17">2N</strain>
    </source>
</reference>
<evidence type="ECO:0000256" key="1">
    <source>
        <dbReference type="ARBA" id="ARBA00004123"/>
    </source>
</evidence>
<dbReference type="InterPro" id="IPR000953">
    <property type="entry name" value="Chromo/chromo_shadow_dom"/>
</dbReference>
<dbReference type="VEuPathDB" id="HostDB:ENSCPOG00000005800"/>
<dbReference type="InParanoid" id="H0V6B9"/>
<keyword evidence="3" id="KW-0547">Nucleotide-binding</keyword>
<dbReference type="EMBL" id="AAKN02016114">
    <property type="status" value="NOT_ANNOTATED_CDS"/>
    <property type="molecule type" value="Genomic_DNA"/>
</dbReference>
<dbReference type="Pfam" id="PF18375">
    <property type="entry name" value="CDH1_2_SANT_HL1"/>
    <property type="match status" value="1"/>
</dbReference>
<keyword evidence="5" id="KW-0067">ATP-binding</keyword>
<dbReference type="EMBL" id="AAKN02016115">
    <property type="status" value="NOT_ANNOTATED_CDS"/>
    <property type="molecule type" value="Genomic_DNA"/>
</dbReference>
<feature type="region of interest" description="Disordered" evidence="12">
    <location>
        <begin position="1416"/>
        <end position="1499"/>
    </location>
</feature>
<dbReference type="GO" id="GO:0003682">
    <property type="term" value="F:chromatin binding"/>
    <property type="evidence" value="ECO:0007669"/>
    <property type="project" value="TreeGrafter"/>
</dbReference>
<dbReference type="FunFam" id="3.40.50.300:FF:000130">
    <property type="entry name" value="Chromodomain-helicase-DNA-binding protein 2 isoform 1"/>
    <property type="match status" value="1"/>
</dbReference>
<dbReference type="GeneTree" id="ENSGT00940000155888"/>
<feature type="compositionally biased region" description="Basic and acidic residues" evidence="12">
    <location>
        <begin position="81"/>
        <end position="101"/>
    </location>
</feature>
<dbReference type="GO" id="GO:0060218">
    <property type="term" value="P:hematopoietic stem cell differentiation"/>
    <property type="evidence" value="ECO:0007669"/>
    <property type="project" value="Ensembl"/>
</dbReference>
<feature type="compositionally biased region" description="Basic and acidic residues" evidence="12">
    <location>
        <begin position="1208"/>
        <end position="1232"/>
    </location>
</feature>
<dbReference type="Pfam" id="PF00176">
    <property type="entry name" value="SNF2-rel_dom"/>
    <property type="match status" value="1"/>
</dbReference>
<dbReference type="FunFam" id="2.40.50.40:FF:000008">
    <property type="entry name" value="Chromodomain-helicase-DNA-binding protein 2 isoform 1"/>
    <property type="match status" value="1"/>
</dbReference>
<feature type="compositionally biased region" description="Basic and acidic residues" evidence="12">
    <location>
        <begin position="1559"/>
        <end position="1581"/>
    </location>
</feature>
<evidence type="ECO:0000256" key="9">
    <source>
        <dbReference type="ARBA" id="ARBA00023163"/>
    </source>
</evidence>
<dbReference type="PANTHER" id="PTHR45623:SF19">
    <property type="entry name" value="CHROMODOMAIN-HELICASE-DNA-BINDING PROTEIN 2"/>
    <property type="match status" value="1"/>
</dbReference>
<dbReference type="SUPFAM" id="SSF54160">
    <property type="entry name" value="Chromo domain-like"/>
    <property type="match status" value="2"/>
</dbReference>
<evidence type="ECO:0000256" key="10">
    <source>
        <dbReference type="ARBA" id="ARBA00023242"/>
    </source>
</evidence>
<dbReference type="PANTHER" id="PTHR45623">
    <property type="entry name" value="CHROMODOMAIN-HELICASE-DNA-BINDING PROTEIN 3-RELATED-RELATED"/>
    <property type="match status" value="1"/>
</dbReference>
<dbReference type="SUPFAM" id="SSF52540">
    <property type="entry name" value="P-loop containing nucleoside triphosphate hydrolases"/>
    <property type="match status" value="2"/>
</dbReference>
<evidence type="ECO:0000256" key="2">
    <source>
        <dbReference type="ARBA" id="ARBA00022737"/>
    </source>
</evidence>
<dbReference type="SMART" id="SM00487">
    <property type="entry name" value="DEXDc"/>
    <property type="match status" value="1"/>
</dbReference>
<dbReference type="InterPro" id="IPR001650">
    <property type="entry name" value="Helicase_C-like"/>
</dbReference>
<keyword evidence="10" id="KW-0539">Nucleus</keyword>
<dbReference type="PROSITE" id="PS51194">
    <property type="entry name" value="HELICASE_CTER"/>
    <property type="match status" value="1"/>
</dbReference>
<keyword evidence="9" id="KW-0804">Transcription</keyword>
<dbReference type="InterPro" id="IPR016197">
    <property type="entry name" value="Chromo-like_dom_sf"/>
</dbReference>
<evidence type="ECO:0000256" key="8">
    <source>
        <dbReference type="ARBA" id="ARBA00023125"/>
    </source>
</evidence>
<dbReference type="PROSITE" id="PS00598">
    <property type="entry name" value="CHROMO_1"/>
    <property type="match status" value="2"/>
</dbReference>
<feature type="compositionally biased region" description="Basic and acidic residues" evidence="12">
    <location>
        <begin position="1257"/>
        <end position="1292"/>
    </location>
</feature>
<evidence type="ECO:0000256" key="5">
    <source>
        <dbReference type="ARBA" id="ARBA00022840"/>
    </source>
</evidence>
<dbReference type="PROSITE" id="PS50013">
    <property type="entry name" value="CHROMO_2"/>
    <property type="match status" value="2"/>
</dbReference>
<comment type="catalytic activity">
    <reaction evidence="11">
        <text>ATP + H2O = ADP + phosphate + H(+)</text>
        <dbReference type="Rhea" id="RHEA:13065"/>
        <dbReference type="ChEBI" id="CHEBI:15377"/>
        <dbReference type="ChEBI" id="CHEBI:15378"/>
        <dbReference type="ChEBI" id="CHEBI:30616"/>
        <dbReference type="ChEBI" id="CHEBI:43474"/>
        <dbReference type="ChEBI" id="CHEBI:456216"/>
    </reaction>
</comment>
<keyword evidence="4" id="KW-0378">Hydrolase</keyword>
<feature type="domain" description="Helicase ATP-binding" evidence="14">
    <location>
        <begin position="496"/>
        <end position="666"/>
    </location>
</feature>
<evidence type="ECO:0000256" key="4">
    <source>
        <dbReference type="ARBA" id="ARBA00022801"/>
    </source>
</evidence>
<feature type="region of interest" description="Disordered" evidence="12">
    <location>
        <begin position="1543"/>
        <end position="1689"/>
    </location>
</feature>
<dbReference type="STRING" id="10141.ENSCPOP00000005232"/>
<feature type="domain" description="Chromo" evidence="13">
    <location>
        <begin position="378"/>
        <end position="456"/>
    </location>
</feature>
<reference evidence="16" key="3">
    <citation type="submission" date="2025-09" db="UniProtKB">
        <authorList>
            <consortium name="Ensembl"/>
        </authorList>
    </citation>
    <scope>IDENTIFICATION</scope>
    <source>
        <strain evidence="16">2N</strain>
    </source>
</reference>
<evidence type="ECO:0000259" key="15">
    <source>
        <dbReference type="PROSITE" id="PS51194"/>
    </source>
</evidence>
<dbReference type="Gene3D" id="3.40.50.300">
    <property type="entry name" value="P-loop containing nucleotide triphosphate hydrolases"/>
    <property type="match status" value="1"/>
</dbReference>
<organism evidence="16 17">
    <name type="scientific">Cavia porcellus</name>
    <name type="common">Guinea pig</name>
    <dbReference type="NCBI Taxonomy" id="10141"/>
    <lineage>
        <taxon>Eukaryota</taxon>
        <taxon>Metazoa</taxon>
        <taxon>Chordata</taxon>
        <taxon>Craniata</taxon>
        <taxon>Vertebrata</taxon>
        <taxon>Euteleostomi</taxon>
        <taxon>Mammalia</taxon>
        <taxon>Eutheria</taxon>
        <taxon>Euarchontoglires</taxon>
        <taxon>Glires</taxon>
        <taxon>Rodentia</taxon>
        <taxon>Hystricomorpha</taxon>
        <taxon>Caviidae</taxon>
        <taxon>Cavia</taxon>
    </lineage>
</organism>
<dbReference type="GO" id="GO:0006974">
    <property type="term" value="P:DNA damage response"/>
    <property type="evidence" value="ECO:0007669"/>
    <property type="project" value="Ensembl"/>
</dbReference>
<feature type="compositionally biased region" description="Basic and acidic residues" evidence="12">
    <location>
        <begin position="1"/>
        <end position="14"/>
    </location>
</feature>
<keyword evidence="8" id="KW-0238">DNA-binding</keyword>
<dbReference type="FunFam" id="3.40.50.10810:FF:000007">
    <property type="entry name" value="Chromodomain-helicase-DNA-binding protein 2 isoform 1"/>
    <property type="match status" value="1"/>
</dbReference>
<dbReference type="SMART" id="SM01176">
    <property type="entry name" value="DUF4208"/>
    <property type="match status" value="1"/>
</dbReference>
<dbReference type="eggNOG" id="KOG0384">
    <property type="taxonomic scope" value="Eukaryota"/>
</dbReference>
<dbReference type="Pfam" id="PF00271">
    <property type="entry name" value="Helicase_C"/>
    <property type="match status" value="1"/>
</dbReference>
<evidence type="ECO:0000256" key="6">
    <source>
        <dbReference type="ARBA" id="ARBA00022853"/>
    </source>
</evidence>
<gene>
    <name evidence="16" type="primary">CHD2</name>
</gene>
<dbReference type="InterPro" id="IPR040793">
    <property type="entry name" value="CDH1_2_SANT_HL1"/>
</dbReference>
<dbReference type="InterPro" id="IPR038718">
    <property type="entry name" value="SNF2-like_sf"/>
</dbReference>
<feature type="region of interest" description="Disordered" evidence="12">
    <location>
        <begin position="1191"/>
        <end position="1326"/>
    </location>
</feature>
<keyword evidence="7" id="KW-0805">Transcription regulation</keyword>
<dbReference type="SMART" id="SM00298">
    <property type="entry name" value="CHROMO"/>
    <property type="match status" value="2"/>
</dbReference>
<feature type="compositionally biased region" description="Basic and acidic residues" evidence="12">
    <location>
        <begin position="262"/>
        <end position="271"/>
    </location>
</feature>
<dbReference type="Gene3D" id="3.40.50.10810">
    <property type="entry name" value="Tandem AAA-ATPase domain"/>
    <property type="match status" value="1"/>
</dbReference>
<dbReference type="InterPro" id="IPR027417">
    <property type="entry name" value="P-loop_NTPase"/>
</dbReference>
<dbReference type="Bgee" id="ENSCPOG00000005800">
    <property type="expression patterns" value="Expressed in heart left ventricle and 12 other cell types or tissues"/>
</dbReference>
<dbReference type="FunFam" id="2.40.50.40:FF:000014">
    <property type="entry name" value="Chromodomain-helicase-DNA-binding protein 2 isoform 1"/>
    <property type="match status" value="1"/>
</dbReference>
<feature type="region of interest" description="Disordered" evidence="12">
    <location>
        <begin position="1029"/>
        <end position="1125"/>
    </location>
</feature>
<feature type="compositionally biased region" description="Basic and acidic residues" evidence="12">
    <location>
        <begin position="1621"/>
        <end position="1633"/>
    </location>
</feature>
<sequence length="1689" mass="195457">MMRNKDKSQEEDSSLHSNVSSHSGSEEASGSDSGSQSESEQGSDPGSGHGSESNSTSESSESPSESESESAGSKSQPVLPEAKEKPASKKERIADVKKMWEEYPDVYGVRRSNRSRQEPSRFNIKEEASSGSESGSPKRRGQRQLKKQEKWKREPSEDEREQGTSAESEPEQKKVKTRRPVPKRTVPKPRVKKQPKIQRGKRKKQDSSDDEDEDDEAPKRQTRRRAAKNVSYKEDDDFETDSDDLIEMTGEGVDEQQDNSETIEKILDSRLGKKGATGASTTVYAVEANGDPSGDFDPGKGEGETQYLVKWKGWSHIHSTWESEESLQQQKVKGLKKLENFKKKEDEIKQWLGKVTPEDVEYFNCQQELASELNKQYQIVERIIAVKTSKSTLGQTDFPAHSRKPAPSNEPEYLCKWMGLPYSECSWEDEALIGKKFHNCIDSFHSRNNSKTIPTRECKALKQRPRFVALKKQPAYLGGENLELRDYQLEGLNWLAHSWCKSNSVILADEMGLGKTIQTISFLSYLFHQHQLYGPFLIVVPLSTLTSWQREFEIWAPEINVVVYIGDLMSRNTIREYEWIHSQTKRLKFNALITTYEILLKDKTVLGSINWAFLGVDEAHRLKNDDSLLYKTLIDFKSNHRLLITGTPLQNSLKELWSLLHFIMPEKFEFWEDFEEDHGKGRENGYQSLHKVLEPFLLRRVKKDVEKSLPAKVEQILRVEMSALQKQYYKWILTRNYKALAKGTRGSTSGFLNIVMELKKCCNHCYLIKPPEENERENGQEILLSLIRSSGKLILLDKLLTRLRERGNRVLIFSQMVRMLDILAEYLTIKHYPFQRLDGSIKGEIRKQALDHFNADGSEDFCFLLSTRAGGLGINLASADTVVIFDSDWNPQNDLQAQARAHRIGKKQVNIYRLVTKGTVEEEIIERAKKKMVLDHLVIQRMDTTGRTVLENNSGRSNSNPFNKEELTAILKFGAEDLFKELEGEESEPQEMDIDEILRLAETRENEVSTSATDELLSQFKVANFATMEDEEELEERPHKDWDEIIPEEQRKKVEEEERQKELEEIYMLPRIRSSTKKAQTNDSDSDTESKRQAQRSSASESETEDSDDDKKPKRRGRPRSVRKDLVEGFTDAEIRRFIKAYKKFGLPLERLECIARDAELVDKSVADLKRLGELIHNSCVSAMQEYEEQLKENASEAKLKKRKPRVKKENKAPRLKDEHGVEFSSPRHSDNPSEEGEVKDDGLEKSPVKKKQKKKENKENKEKQMSSRKDKEGDKERKKSKDKKEKPKGGDAKSSNKSKRSQGPVHITAGSEPVPIGEDEDDDLDQETFSICKERMRPVKKALKQLDKPDKGLNVQEQLEHTRSCLLKIGDRIAECLKAYSDQEHIKLWRRNLWIFVSKFTEFDARKLHKLYKMAHKKRSQEEEEQKKKDDMIGSKKQFRPEASSSSRDSLISQSHTSHSLHPQKPHLPASHGPQMHGHPRDNYNHPNKRHFSNADRGDWQRERKFTYGAGNNNPPWGSDRHHQYEQHWYKDHHYGDRRHVDAHRSGSYRPNNLSRKRPYDQYSSDRDHRGHRDYYDRHHHDSKRRRSDEFRPQNYHQQDFRRLSDHRPPMGYHGQGPSDHYRSFHTDKLGEYKQPLPPLHPAASDPRSPPSQKSPHDSKSPLDHRSPLERSLEQKNNPDYNWNLRKT</sequence>
<protein>
    <submittedName>
        <fullName evidence="16">Chromodomain helicase DNA binding protein 2</fullName>
    </submittedName>
</protein>
<dbReference type="CDD" id="cd18661">
    <property type="entry name" value="CD2_tandem_CHD1-2_like"/>
    <property type="match status" value="1"/>
</dbReference>
<feature type="compositionally biased region" description="Basic residues" evidence="12">
    <location>
        <begin position="175"/>
        <end position="204"/>
    </location>
</feature>
<dbReference type="PROSITE" id="PS51192">
    <property type="entry name" value="HELICASE_ATP_BIND_1"/>
    <property type="match status" value="1"/>
</dbReference>
<feature type="compositionally biased region" description="Acidic residues" evidence="12">
    <location>
        <begin position="234"/>
        <end position="258"/>
    </location>
</feature>